<dbReference type="PRINTS" id="PR00081">
    <property type="entry name" value="GDHRDH"/>
</dbReference>
<sequence length="249" mass="26495">MNRSAVIVTGGSRGIGLAIVEKFVAQGRQVVACGRGVRPRHMDASVEWVQADVSKTDDANHIVERAIQRFGRVSVLVNNAGVQIERTVMETTDADWDEVMGINARGTFNLCRAVLPGMLKCGGSIINLGSISGQTADPAMAIYNASKAFVHGLTRSIAVDHGPRVRCNAVCPGWIMTAMAEDAFAMAENPAKAKADALARHPAGRFGQPEDVAETVVWLASDAARFITGQCFVVDGGLTSASPLQPRFF</sequence>
<evidence type="ECO:0000256" key="1">
    <source>
        <dbReference type="ARBA" id="ARBA00006484"/>
    </source>
</evidence>
<accession>A0A3R8VD30</accession>
<gene>
    <name evidence="4" type="ORF">EGJ28_16095</name>
</gene>
<dbReference type="GO" id="GO:0006633">
    <property type="term" value="P:fatty acid biosynthetic process"/>
    <property type="evidence" value="ECO:0007669"/>
    <property type="project" value="TreeGrafter"/>
</dbReference>
<evidence type="ECO:0000256" key="2">
    <source>
        <dbReference type="ARBA" id="ARBA00023002"/>
    </source>
</evidence>
<dbReference type="GO" id="GO:0016616">
    <property type="term" value="F:oxidoreductase activity, acting on the CH-OH group of donors, NAD or NADP as acceptor"/>
    <property type="evidence" value="ECO:0007669"/>
    <property type="project" value="TreeGrafter"/>
</dbReference>
<dbReference type="CDD" id="cd05233">
    <property type="entry name" value="SDR_c"/>
    <property type="match status" value="1"/>
</dbReference>
<name>A0A3R8VD30_9GAMM</name>
<dbReference type="FunFam" id="3.40.50.720:FF:000084">
    <property type="entry name" value="Short-chain dehydrogenase reductase"/>
    <property type="match status" value="1"/>
</dbReference>
<dbReference type="GO" id="GO:0048038">
    <property type="term" value="F:quinone binding"/>
    <property type="evidence" value="ECO:0007669"/>
    <property type="project" value="TreeGrafter"/>
</dbReference>
<dbReference type="PRINTS" id="PR00080">
    <property type="entry name" value="SDRFAMILY"/>
</dbReference>
<reference evidence="4 5" key="1">
    <citation type="submission" date="2018-10" db="EMBL/GenBank/DDBJ databases">
        <title>Transmission dynamics of multidrug resistant bacteria on intensive care unit surfaces.</title>
        <authorList>
            <person name="D'Souza A.W."/>
            <person name="Potter R.F."/>
            <person name="Wallace M."/>
            <person name="Shupe A."/>
            <person name="Patel S."/>
            <person name="Sun S."/>
            <person name="Gul D."/>
            <person name="Kwon J.H."/>
            <person name="Andleeb S."/>
            <person name="Burnham C.-A.D."/>
            <person name="Dantas G."/>
        </authorList>
    </citation>
    <scope>NUCLEOTIDE SEQUENCE [LARGE SCALE GENOMIC DNA]</scope>
    <source>
        <strain evidence="4 5">PX_177</strain>
    </source>
</reference>
<organism evidence="4 5">
    <name type="scientific">Stutzerimonas xanthomarina</name>
    <dbReference type="NCBI Taxonomy" id="271420"/>
    <lineage>
        <taxon>Bacteria</taxon>
        <taxon>Pseudomonadati</taxon>
        <taxon>Pseudomonadota</taxon>
        <taxon>Gammaproteobacteria</taxon>
        <taxon>Pseudomonadales</taxon>
        <taxon>Pseudomonadaceae</taxon>
        <taxon>Stutzerimonas</taxon>
    </lineage>
</organism>
<proteinExistence type="inferred from homology"/>
<dbReference type="EMBL" id="RHQL01000010">
    <property type="protein sequence ID" value="RRV08789.1"/>
    <property type="molecule type" value="Genomic_DNA"/>
</dbReference>
<dbReference type="InterPro" id="IPR002347">
    <property type="entry name" value="SDR_fam"/>
</dbReference>
<protein>
    <submittedName>
        <fullName evidence="4">SDR family oxidoreductase</fullName>
    </submittedName>
</protein>
<evidence type="ECO:0000313" key="4">
    <source>
        <dbReference type="EMBL" id="RRV08789.1"/>
    </source>
</evidence>
<dbReference type="SMART" id="SM00822">
    <property type="entry name" value="PKS_KR"/>
    <property type="match status" value="1"/>
</dbReference>
<dbReference type="AlphaFoldDB" id="A0A3R8VD30"/>
<dbReference type="PANTHER" id="PTHR42760">
    <property type="entry name" value="SHORT-CHAIN DEHYDROGENASES/REDUCTASES FAMILY MEMBER"/>
    <property type="match status" value="1"/>
</dbReference>
<comment type="caution">
    <text evidence="4">The sequence shown here is derived from an EMBL/GenBank/DDBJ whole genome shotgun (WGS) entry which is preliminary data.</text>
</comment>
<dbReference type="Gene3D" id="3.40.50.720">
    <property type="entry name" value="NAD(P)-binding Rossmann-like Domain"/>
    <property type="match status" value="1"/>
</dbReference>
<dbReference type="Pfam" id="PF13561">
    <property type="entry name" value="adh_short_C2"/>
    <property type="match status" value="1"/>
</dbReference>
<dbReference type="SUPFAM" id="SSF51735">
    <property type="entry name" value="NAD(P)-binding Rossmann-fold domains"/>
    <property type="match status" value="1"/>
</dbReference>
<dbReference type="InterPro" id="IPR057326">
    <property type="entry name" value="KR_dom"/>
</dbReference>
<dbReference type="Proteomes" id="UP000276506">
    <property type="component" value="Unassembled WGS sequence"/>
</dbReference>
<keyword evidence="2" id="KW-0560">Oxidoreductase</keyword>
<dbReference type="InterPro" id="IPR036291">
    <property type="entry name" value="NAD(P)-bd_dom_sf"/>
</dbReference>
<feature type="domain" description="Ketoreductase" evidence="3">
    <location>
        <begin position="4"/>
        <end position="176"/>
    </location>
</feature>
<evidence type="ECO:0000313" key="5">
    <source>
        <dbReference type="Proteomes" id="UP000276506"/>
    </source>
</evidence>
<dbReference type="RefSeq" id="WP_125877936.1">
    <property type="nucleotide sequence ID" value="NZ_RHQL01000010.1"/>
</dbReference>
<dbReference type="InterPro" id="IPR020904">
    <property type="entry name" value="Sc_DH/Rdtase_CS"/>
</dbReference>
<dbReference type="PROSITE" id="PS00061">
    <property type="entry name" value="ADH_SHORT"/>
    <property type="match status" value="1"/>
</dbReference>
<dbReference type="NCBIfam" id="NF005559">
    <property type="entry name" value="PRK07231.1"/>
    <property type="match status" value="1"/>
</dbReference>
<evidence type="ECO:0000259" key="3">
    <source>
        <dbReference type="SMART" id="SM00822"/>
    </source>
</evidence>
<dbReference type="PANTHER" id="PTHR42760:SF133">
    <property type="entry name" value="3-OXOACYL-[ACYL-CARRIER-PROTEIN] REDUCTASE"/>
    <property type="match status" value="1"/>
</dbReference>
<comment type="similarity">
    <text evidence="1">Belongs to the short-chain dehydrogenases/reductases (SDR) family.</text>
</comment>